<evidence type="ECO:0000313" key="2">
    <source>
        <dbReference type="Proteomes" id="UP001497535"/>
    </source>
</evidence>
<sequence>MPEYNLYSTQQEFRNCAVEACNMNTFLQLIECSFPQECSEQILNNLFFDYRQLVCQKMWEEEQQQKQQKEEMNKSNETDCENEKLDDENDDYFWS</sequence>
<comment type="caution">
    <text evidence="1">The sequence shown here is derived from an EMBL/GenBank/DDBJ whole genome shotgun (WGS) entry which is preliminary data.</text>
</comment>
<gene>
    <name evidence="1" type="ORF">MENTE1834_LOCUS7362</name>
</gene>
<accession>A0ACB0Y3V4</accession>
<protein>
    <submittedName>
        <fullName evidence="1">Uncharacterized protein</fullName>
    </submittedName>
</protein>
<dbReference type="Proteomes" id="UP001497535">
    <property type="component" value="Unassembled WGS sequence"/>
</dbReference>
<name>A0ACB0Y3V4_MELEN</name>
<keyword evidence="2" id="KW-1185">Reference proteome</keyword>
<proteinExistence type="predicted"/>
<organism evidence="1 2">
    <name type="scientific">Meloidogyne enterolobii</name>
    <name type="common">Root-knot nematode worm</name>
    <name type="synonym">Meloidogyne mayaguensis</name>
    <dbReference type="NCBI Taxonomy" id="390850"/>
    <lineage>
        <taxon>Eukaryota</taxon>
        <taxon>Metazoa</taxon>
        <taxon>Ecdysozoa</taxon>
        <taxon>Nematoda</taxon>
        <taxon>Chromadorea</taxon>
        <taxon>Rhabditida</taxon>
        <taxon>Tylenchina</taxon>
        <taxon>Tylenchomorpha</taxon>
        <taxon>Tylenchoidea</taxon>
        <taxon>Meloidogynidae</taxon>
        <taxon>Meloidogyninae</taxon>
        <taxon>Meloidogyne</taxon>
    </lineage>
</organism>
<dbReference type="EMBL" id="CAVMJV010000005">
    <property type="protein sequence ID" value="CAK5030914.1"/>
    <property type="molecule type" value="Genomic_DNA"/>
</dbReference>
<evidence type="ECO:0000313" key="1">
    <source>
        <dbReference type="EMBL" id="CAK5030914.1"/>
    </source>
</evidence>
<reference evidence="1" key="1">
    <citation type="submission" date="2023-11" db="EMBL/GenBank/DDBJ databases">
        <authorList>
            <person name="Poullet M."/>
        </authorList>
    </citation>
    <scope>NUCLEOTIDE SEQUENCE</scope>
    <source>
        <strain evidence="1">E1834</strain>
    </source>
</reference>